<comment type="caution">
    <text evidence="2">The sequence shown here is derived from an EMBL/GenBank/DDBJ whole genome shotgun (WGS) entry which is preliminary data.</text>
</comment>
<evidence type="ECO:0000313" key="3">
    <source>
        <dbReference type="Proteomes" id="UP000799444"/>
    </source>
</evidence>
<name>A0A9P4UT61_9PLEO</name>
<proteinExistence type="predicted"/>
<dbReference type="EMBL" id="ML996330">
    <property type="protein sequence ID" value="KAF2727482.1"/>
    <property type="molecule type" value="Genomic_DNA"/>
</dbReference>
<organism evidence="2 3">
    <name type="scientific">Polyplosphaeria fusca</name>
    <dbReference type="NCBI Taxonomy" id="682080"/>
    <lineage>
        <taxon>Eukaryota</taxon>
        <taxon>Fungi</taxon>
        <taxon>Dikarya</taxon>
        <taxon>Ascomycota</taxon>
        <taxon>Pezizomycotina</taxon>
        <taxon>Dothideomycetes</taxon>
        <taxon>Pleosporomycetidae</taxon>
        <taxon>Pleosporales</taxon>
        <taxon>Tetraplosphaeriaceae</taxon>
        <taxon>Polyplosphaeria</taxon>
    </lineage>
</organism>
<evidence type="ECO:0000256" key="1">
    <source>
        <dbReference type="SAM" id="SignalP"/>
    </source>
</evidence>
<accession>A0A9P4UT61</accession>
<reference evidence="2" key="1">
    <citation type="journal article" date="2020" name="Stud. Mycol.">
        <title>101 Dothideomycetes genomes: a test case for predicting lifestyles and emergence of pathogens.</title>
        <authorList>
            <person name="Haridas S."/>
            <person name="Albert R."/>
            <person name="Binder M."/>
            <person name="Bloem J."/>
            <person name="Labutti K."/>
            <person name="Salamov A."/>
            <person name="Andreopoulos B."/>
            <person name="Baker S."/>
            <person name="Barry K."/>
            <person name="Bills G."/>
            <person name="Bluhm B."/>
            <person name="Cannon C."/>
            <person name="Castanera R."/>
            <person name="Culley D."/>
            <person name="Daum C."/>
            <person name="Ezra D."/>
            <person name="Gonzalez J."/>
            <person name="Henrissat B."/>
            <person name="Kuo A."/>
            <person name="Liang C."/>
            <person name="Lipzen A."/>
            <person name="Lutzoni F."/>
            <person name="Magnuson J."/>
            <person name="Mondo S."/>
            <person name="Nolan M."/>
            <person name="Ohm R."/>
            <person name="Pangilinan J."/>
            <person name="Park H.-J."/>
            <person name="Ramirez L."/>
            <person name="Alfaro M."/>
            <person name="Sun H."/>
            <person name="Tritt A."/>
            <person name="Yoshinaga Y."/>
            <person name="Zwiers L.-H."/>
            <person name="Turgeon B."/>
            <person name="Goodwin S."/>
            <person name="Spatafora J."/>
            <person name="Crous P."/>
            <person name="Grigoriev I."/>
        </authorList>
    </citation>
    <scope>NUCLEOTIDE SEQUENCE</scope>
    <source>
        <strain evidence="2">CBS 125425</strain>
    </source>
</reference>
<gene>
    <name evidence="2" type="ORF">EJ04DRAFT_137259</name>
</gene>
<protein>
    <submittedName>
        <fullName evidence="2">Uncharacterized protein</fullName>
    </submittedName>
</protein>
<feature type="chain" id="PRO_5040337691" evidence="1">
    <location>
        <begin position="23"/>
        <end position="75"/>
    </location>
</feature>
<keyword evidence="1" id="KW-0732">Signal</keyword>
<sequence>MFSVSYVISWISVLVYGDGAYAYPERPPFWSDSVGLALESKNPKGRILDSLKGLVKPGRPRYDETQLLQLKTCST</sequence>
<keyword evidence="3" id="KW-1185">Reference proteome</keyword>
<dbReference type="Proteomes" id="UP000799444">
    <property type="component" value="Unassembled WGS sequence"/>
</dbReference>
<evidence type="ECO:0000313" key="2">
    <source>
        <dbReference type="EMBL" id="KAF2727482.1"/>
    </source>
</evidence>
<feature type="signal peptide" evidence="1">
    <location>
        <begin position="1"/>
        <end position="22"/>
    </location>
</feature>
<dbReference type="AlphaFoldDB" id="A0A9P4UT61"/>